<name>A0A1V3SVT9_9BACT</name>
<gene>
    <name evidence="2" type="ORF">BOX24_06050</name>
</gene>
<sequence>MTGYSSPGRRIENNTQGYRIRRGHSPEVREEASFREECPAPLSNTGHLADCSGQKKKGIVRPNPPHVGDNSSKEQ</sequence>
<dbReference type="EMBL" id="MPOJ01000010">
    <property type="protein sequence ID" value="OOH72939.1"/>
    <property type="molecule type" value="Genomic_DNA"/>
</dbReference>
<proteinExistence type="predicted"/>
<dbReference type="Proteomes" id="UP000188586">
    <property type="component" value="Unassembled WGS sequence"/>
</dbReference>
<evidence type="ECO:0000313" key="2">
    <source>
        <dbReference type="EMBL" id="OOH72939.1"/>
    </source>
</evidence>
<protein>
    <submittedName>
        <fullName evidence="2">Uncharacterized protein</fullName>
    </submittedName>
</protein>
<accession>A0A1V3SVT9</accession>
<evidence type="ECO:0000313" key="3">
    <source>
        <dbReference type="Proteomes" id="UP000188586"/>
    </source>
</evidence>
<comment type="caution">
    <text evidence="2">The sequence shown here is derived from an EMBL/GenBank/DDBJ whole genome shotgun (WGS) entry which is preliminary data.</text>
</comment>
<evidence type="ECO:0000256" key="1">
    <source>
        <dbReference type="SAM" id="MobiDB-lite"/>
    </source>
</evidence>
<feature type="region of interest" description="Disordered" evidence="1">
    <location>
        <begin position="1"/>
        <end position="75"/>
    </location>
</feature>
<reference evidence="2 3" key="1">
    <citation type="submission" date="2016-11" db="EMBL/GenBank/DDBJ databases">
        <title>Comparative genomics of co-occurring bacteria in distinct bioleaching systems unravels niche-specific adaptation.</title>
        <authorList>
            <person name="Zhang X."/>
            <person name="Liu X."/>
            <person name="Yin H."/>
        </authorList>
    </citation>
    <scope>NUCLEOTIDE SEQUENCE [LARGE SCALE GENOMIC DNA]</scope>
    <source>
        <strain evidence="2 3">DX</strain>
    </source>
</reference>
<organism evidence="2 3">
    <name type="scientific">Leptospirillum ferriphilum</name>
    <dbReference type="NCBI Taxonomy" id="178606"/>
    <lineage>
        <taxon>Bacteria</taxon>
        <taxon>Pseudomonadati</taxon>
        <taxon>Nitrospirota</taxon>
        <taxon>Nitrospiria</taxon>
        <taxon>Nitrospirales</taxon>
        <taxon>Nitrospiraceae</taxon>
        <taxon>Leptospirillum</taxon>
    </lineage>
</organism>
<dbReference type="AlphaFoldDB" id="A0A1V3SVT9"/>
<feature type="compositionally biased region" description="Basic and acidic residues" evidence="1">
    <location>
        <begin position="24"/>
        <end position="38"/>
    </location>
</feature>